<name>A0AAN8NRM4_9PEZI</name>
<reference evidence="1 2" key="1">
    <citation type="submission" date="2019-10" db="EMBL/GenBank/DDBJ databases">
        <authorList>
            <person name="Palmer J.M."/>
        </authorList>
    </citation>
    <scope>NUCLEOTIDE SEQUENCE [LARGE SCALE GENOMIC DNA]</scope>
    <source>
        <strain evidence="1 2">TWF506</strain>
    </source>
</reference>
<sequence>MFGRKRAVRRSRVRYLVCGEVIRFDGETCRFQRPQHTNRHTRIFPPISTILTIFVKMLINQLSYGAVPGTSTENSKFKLTNIYIRKPPEENNSYALQFKPAKSPSKFASSRNIRRGLEECVTVIYIKNSNFFIAKVPFSDSTTIESLKEVVASQMNLHNTEGLEVMILPHGCKWYDTRLSSLRESDWKKAEELILSIRPKSTIRKDSRIGYPRATCFSGSDFTLRQLLYPWKPAKVEFFVGFKDSPLAIPKERPNSMTIYHQMQKLLSASEIRGRSERAQENRTVLFDLCVGEAKELIFAHSTSSGPSSFDSPVMSFPIDSNVANQTTWRH</sequence>
<evidence type="ECO:0000313" key="2">
    <source>
        <dbReference type="Proteomes" id="UP001307849"/>
    </source>
</evidence>
<dbReference type="Proteomes" id="UP001307849">
    <property type="component" value="Unassembled WGS sequence"/>
</dbReference>
<organism evidence="1 2">
    <name type="scientific">Arthrobotrys conoides</name>
    <dbReference type="NCBI Taxonomy" id="74498"/>
    <lineage>
        <taxon>Eukaryota</taxon>
        <taxon>Fungi</taxon>
        <taxon>Dikarya</taxon>
        <taxon>Ascomycota</taxon>
        <taxon>Pezizomycotina</taxon>
        <taxon>Orbiliomycetes</taxon>
        <taxon>Orbiliales</taxon>
        <taxon>Orbiliaceae</taxon>
        <taxon>Arthrobotrys</taxon>
    </lineage>
</organism>
<dbReference type="AlphaFoldDB" id="A0AAN8NRM4"/>
<gene>
    <name evidence="1" type="ORF">TWF506_010509</name>
</gene>
<comment type="caution">
    <text evidence="1">The sequence shown here is derived from an EMBL/GenBank/DDBJ whole genome shotgun (WGS) entry which is preliminary data.</text>
</comment>
<proteinExistence type="predicted"/>
<evidence type="ECO:0000313" key="1">
    <source>
        <dbReference type="EMBL" id="KAK6508416.1"/>
    </source>
</evidence>
<dbReference type="EMBL" id="JAVHJM010000008">
    <property type="protein sequence ID" value="KAK6508416.1"/>
    <property type="molecule type" value="Genomic_DNA"/>
</dbReference>
<accession>A0AAN8NRM4</accession>
<keyword evidence="2" id="KW-1185">Reference proteome</keyword>
<protein>
    <submittedName>
        <fullName evidence="1">Uncharacterized protein</fullName>
    </submittedName>
</protein>